<evidence type="ECO:0000313" key="2">
    <source>
        <dbReference type="EMBL" id="KAA2285636.1"/>
    </source>
</evidence>
<dbReference type="Proteomes" id="UP000322165">
    <property type="component" value="Unassembled WGS sequence"/>
</dbReference>
<keyword evidence="3" id="KW-1185">Reference proteome</keyword>
<dbReference type="PIRSF" id="PIRSF004982">
    <property type="entry name" value="SlP"/>
    <property type="match status" value="1"/>
</dbReference>
<protein>
    <recommendedName>
        <fullName evidence="4">Slp family lipoprotein</fullName>
    </recommendedName>
</protein>
<keyword evidence="1" id="KW-0732">Signal</keyword>
<dbReference type="RefSeq" id="WP_149859738.1">
    <property type="nucleotide sequence ID" value="NZ_VUOD01000002.1"/>
</dbReference>
<dbReference type="AlphaFoldDB" id="A0A5B2ZBY6"/>
<feature type="signal peptide" evidence="1">
    <location>
        <begin position="1"/>
        <end position="24"/>
    </location>
</feature>
<feature type="chain" id="PRO_5022980755" description="Slp family lipoprotein" evidence="1">
    <location>
        <begin position="25"/>
        <end position="159"/>
    </location>
</feature>
<dbReference type="GO" id="GO:0019867">
    <property type="term" value="C:outer membrane"/>
    <property type="evidence" value="ECO:0007669"/>
    <property type="project" value="InterPro"/>
</dbReference>
<comment type="caution">
    <text evidence="2">The sequence shown here is derived from an EMBL/GenBank/DDBJ whole genome shotgun (WGS) entry which is preliminary data.</text>
</comment>
<proteinExistence type="predicted"/>
<evidence type="ECO:0000256" key="1">
    <source>
        <dbReference type="SAM" id="SignalP"/>
    </source>
</evidence>
<evidence type="ECO:0000313" key="3">
    <source>
        <dbReference type="Proteomes" id="UP000322165"/>
    </source>
</evidence>
<dbReference type="InterPro" id="IPR004658">
    <property type="entry name" value="OMP_Slp"/>
</dbReference>
<name>A0A5B2ZBY6_9GAMM</name>
<dbReference type="EMBL" id="VUOD01000002">
    <property type="protein sequence ID" value="KAA2285636.1"/>
    <property type="molecule type" value="Genomic_DNA"/>
</dbReference>
<gene>
    <name evidence="2" type="ORF">F0415_03075</name>
</gene>
<reference evidence="2 3" key="1">
    <citation type="submission" date="2019-09" db="EMBL/GenBank/DDBJ databases">
        <title>Arenimonas chukotkensis sp. nov., a bacterium isolated from Chukotka hot spring, Arctic region, Russia.</title>
        <authorList>
            <person name="Zayulina K.S."/>
            <person name="Prokofeva M.I."/>
            <person name="Elcheninov A.G."/>
            <person name="Novikov A."/>
            <person name="Kochetkova T.V."/>
            <person name="Kublanov I.V."/>
        </authorList>
    </citation>
    <scope>NUCLEOTIDE SEQUENCE [LARGE SCALE GENOMIC DNA]</scope>
    <source>
        <strain evidence="2 3">3729k</strain>
    </source>
</reference>
<dbReference type="Pfam" id="PF03843">
    <property type="entry name" value="Slp"/>
    <property type="match status" value="1"/>
</dbReference>
<evidence type="ECO:0008006" key="4">
    <source>
        <dbReference type="Google" id="ProtNLM"/>
    </source>
</evidence>
<accession>A0A5B2ZBY6</accession>
<dbReference type="PANTHER" id="PTHR37530:SF1">
    <property type="entry name" value="OUTER MEMBRANE PROTEIN SLP"/>
    <property type="match status" value="1"/>
</dbReference>
<dbReference type="PROSITE" id="PS51257">
    <property type="entry name" value="PROKAR_LIPOPROTEIN"/>
    <property type="match status" value="1"/>
</dbReference>
<sequence>MHRSPLRTTVTALAGLLLAACASAPKPLQGEFVALSPADAVRAGSLGERVRWGGRIVSVEPLAEESCFEVVSRPLAGDGRPVDRDGSTGRFIACRAGFYDPEVFRPGRDVSFVGRIDGFEHRKVGDYGYRYPRLAAEVVYLWPERRDVVVIERYPYWWW</sequence>
<reference evidence="2 3" key="2">
    <citation type="submission" date="2019-09" db="EMBL/GenBank/DDBJ databases">
        <authorList>
            <person name="Mazur A."/>
        </authorList>
    </citation>
    <scope>NUCLEOTIDE SEQUENCE [LARGE SCALE GENOMIC DNA]</scope>
    <source>
        <strain evidence="2 3">3729k</strain>
    </source>
</reference>
<organism evidence="2 3">
    <name type="scientific">Arenimonas fontis</name>
    <dbReference type="NCBI Taxonomy" id="2608255"/>
    <lineage>
        <taxon>Bacteria</taxon>
        <taxon>Pseudomonadati</taxon>
        <taxon>Pseudomonadota</taxon>
        <taxon>Gammaproteobacteria</taxon>
        <taxon>Lysobacterales</taxon>
        <taxon>Lysobacteraceae</taxon>
        <taxon>Arenimonas</taxon>
    </lineage>
</organism>
<dbReference type="PANTHER" id="PTHR37530">
    <property type="entry name" value="OUTER MEMBRANE PROTEIN SLP"/>
    <property type="match status" value="1"/>
</dbReference>